<dbReference type="RefSeq" id="WP_147084977.1">
    <property type="nucleotide sequence ID" value="NZ_VORM01000001.1"/>
</dbReference>
<dbReference type="AlphaFoldDB" id="A0A5C6ZLW2"/>
<accession>A0A5C6ZLW2</accession>
<gene>
    <name evidence="2" type="ORF">ESY86_02640</name>
</gene>
<evidence type="ECO:0000313" key="3">
    <source>
        <dbReference type="Proteomes" id="UP000321578"/>
    </source>
</evidence>
<evidence type="ECO:0000313" key="2">
    <source>
        <dbReference type="EMBL" id="TXD90875.1"/>
    </source>
</evidence>
<evidence type="ECO:0000256" key="1">
    <source>
        <dbReference type="SAM" id="MobiDB-lite"/>
    </source>
</evidence>
<sequence>MFTYRWERSFELFVKKILRNYKAMKDDDQMVDAGKAIDNAVNETKEAGKAVGEAVDSLDKQDDNK</sequence>
<keyword evidence="3" id="KW-1185">Reference proteome</keyword>
<dbReference type="EMBL" id="VORO01000002">
    <property type="protein sequence ID" value="TXD90875.1"/>
    <property type="molecule type" value="Genomic_DNA"/>
</dbReference>
<organism evidence="2 3">
    <name type="scientific">Subsaximicrobium wynnwilliamsii</name>
    <dbReference type="NCBI Taxonomy" id="291179"/>
    <lineage>
        <taxon>Bacteria</taxon>
        <taxon>Pseudomonadati</taxon>
        <taxon>Bacteroidota</taxon>
        <taxon>Flavobacteriia</taxon>
        <taxon>Flavobacteriales</taxon>
        <taxon>Flavobacteriaceae</taxon>
        <taxon>Subsaximicrobium</taxon>
    </lineage>
</organism>
<proteinExistence type="predicted"/>
<name>A0A5C6ZLW2_9FLAO</name>
<comment type="caution">
    <text evidence="2">The sequence shown here is derived from an EMBL/GenBank/DDBJ whole genome shotgun (WGS) entry which is preliminary data.</text>
</comment>
<feature type="region of interest" description="Disordered" evidence="1">
    <location>
        <begin position="46"/>
        <end position="65"/>
    </location>
</feature>
<dbReference type="Proteomes" id="UP000321578">
    <property type="component" value="Unassembled WGS sequence"/>
</dbReference>
<reference evidence="2 3" key="1">
    <citation type="submission" date="2019-08" db="EMBL/GenBank/DDBJ databases">
        <title>Genomes of Subsaximicrobium wynnwilliamsii strains.</title>
        <authorList>
            <person name="Bowman J.P."/>
        </authorList>
    </citation>
    <scope>NUCLEOTIDE SEQUENCE [LARGE SCALE GENOMIC DNA]</scope>
    <source>
        <strain evidence="2 3">2-80-2</strain>
    </source>
</reference>
<protein>
    <submittedName>
        <fullName evidence="2">Uncharacterized protein</fullName>
    </submittedName>
</protein>